<feature type="region of interest" description="Disordered" evidence="6">
    <location>
        <begin position="775"/>
        <end position="846"/>
    </location>
</feature>
<accession>S7ZLY6</accession>
<evidence type="ECO:0000256" key="2">
    <source>
        <dbReference type="ARBA" id="ARBA00022771"/>
    </source>
</evidence>
<sequence length="1169" mass="127521">MGNVASRLDDGSLFFKDQNRLTIAAVTISNSRRRLLTLSPNAFPATRFHAKREPGDDTPIEYIQDPDAPPTAPFPSFLLRLLNDDELIFHFTFVLRQTPTGNVAGSTVNGVSTSLPEVLDTVLTGLTFAHASNSKELDNLITREFHANPNLQNNSNVQLIGNYSTEGSPSVSFEWSWRWKPPKVTEDRGGGWRNSCSFLDYDQKTNRLNTLAHFEFWVHSSLNRPLPSPLLLSPSLELPIIPARNRIASSHSAISHISDSDALSASNFPVTSPSESLEGPQLPPVPTAPPPPPPVKVDLVHSRPGEDMSAVEDGPLFRATMKSLEQKTGSMRSKIKKVLKKAEAAQAAQVACNEAMEAFLSSLSDASTSNANAIQPALDHYFEKIARQIQNYEQTNTLQLQKLVIEPLIKLYHNDIKQAESKKKDFDEESRDYYAYVSRYLGQRQDSLKEKKRAESDSKYQAKRRNFELKRFDYSSFMQDLHGGRKEQEVLSHLTKYAEFQAQAFLAAAQKVEEMAPQLNALVHEVSQADKEFQFQRSEREEKRRALEKNSNPYMEPDVVSGAPMNLATTSGTASTTVASATLNNGSSSGEVELGRADSTGSQLRGVVSNSSSVSSQANAGSVSSATGVSAPLAASTAMTAPAQNRFKGIRDLEERESLGSDRSAGQQRKEGLLWALSRPGSHMDPKGINKQAWHKFWIVLDQGKLSEYSNWKQKLDLHMDPIDLRMASVREARNAERRFCFEVITPQFKRIYQATSEEDMANWIRSINNALQSAVEGRGMPPPPVPSKSESPSSRDIGSVLTGKSSSVSGHHSYSNSSSSGVSGVSRRTTVGARPSYVRNDSSSYEDNPARLLQVVRDADEGNNWCADCGSLSKVEWVSINLGIILCIECSGIHRSLGTHISKIRSLTLDVHSFSNDIVEILLQIGNRVSNMIWEATLDHSVKPIASSTREQRLRFITAKYVDRTFVEHLPSPRSSFATPDESLLASIKKNDIQGVLYGIALRANVNVADRSRNTHAVFLALAAADPASPGSTPTSISARSSAKAIPFPVAELLVQNGAEIPPAPPSIPLSPAAQLYISQRTARTPAFIGSVPGKSVVSDTLGTLPTIHSSSLSGRDGPGPVSAGSASYSSASSLDTNTSHKDKDKLSKRGSAGARFAGKVASLGIDR</sequence>
<dbReference type="InterPro" id="IPR027267">
    <property type="entry name" value="AH/BAR_dom_sf"/>
</dbReference>
<dbReference type="SUPFAM" id="SSF50729">
    <property type="entry name" value="PH domain-like"/>
    <property type="match status" value="1"/>
</dbReference>
<evidence type="ECO:0000256" key="1">
    <source>
        <dbReference type="ARBA" id="ARBA00022723"/>
    </source>
</evidence>
<feature type="compositionally biased region" description="Low complexity" evidence="6">
    <location>
        <begin position="806"/>
        <end position="827"/>
    </location>
</feature>
<dbReference type="FunFam" id="1.20.1270.60:FF:000051">
    <property type="entry name" value="ARF GTPase activator (Csx2)"/>
    <property type="match status" value="1"/>
</dbReference>
<dbReference type="Proteomes" id="UP000019376">
    <property type="component" value="Unassembled WGS sequence"/>
</dbReference>
<dbReference type="OrthoDB" id="10266696at2759"/>
<reference evidence="9 10" key="1">
    <citation type="journal article" date="2013" name="PLoS ONE">
        <title>Genomic and secretomic analyses reveal unique features of the lignocellulolytic enzyme system of Penicillium decumbens.</title>
        <authorList>
            <person name="Liu G."/>
            <person name="Zhang L."/>
            <person name="Wei X."/>
            <person name="Zou G."/>
            <person name="Qin Y."/>
            <person name="Ma L."/>
            <person name="Li J."/>
            <person name="Zheng H."/>
            <person name="Wang S."/>
            <person name="Wang C."/>
            <person name="Xun L."/>
            <person name="Zhao G.-P."/>
            <person name="Zhou Z."/>
            <person name="Qu Y."/>
        </authorList>
    </citation>
    <scope>NUCLEOTIDE SEQUENCE [LARGE SCALE GENOMIC DNA]</scope>
    <source>
        <strain evidence="10">114-2 / CGMCC 5302</strain>
    </source>
</reference>
<dbReference type="InterPro" id="IPR001849">
    <property type="entry name" value="PH_domain"/>
</dbReference>
<gene>
    <name evidence="9" type="ORF">PDE_06274</name>
</gene>
<dbReference type="PROSITE" id="PS50003">
    <property type="entry name" value="PH_DOMAIN"/>
    <property type="match status" value="1"/>
</dbReference>
<proteinExistence type="predicted"/>
<dbReference type="STRING" id="933388.S7ZLY6"/>
<comment type="subcellular location">
    <subcellularLocation>
        <location evidence="5">Cytoplasm</location>
    </subcellularLocation>
</comment>
<dbReference type="eggNOG" id="KOG0521">
    <property type="taxonomic scope" value="Eukaryota"/>
</dbReference>
<evidence type="ECO:0000256" key="4">
    <source>
        <dbReference type="PROSITE-ProRule" id="PRU00288"/>
    </source>
</evidence>
<keyword evidence="2 4" id="KW-0863">Zinc-finger</keyword>
<feature type="compositionally biased region" description="Low complexity" evidence="6">
    <location>
        <begin position="1124"/>
        <end position="1135"/>
    </location>
</feature>
<dbReference type="Gene3D" id="1.10.220.150">
    <property type="entry name" value="Arf GTPase activating protein"/>
    <property type="match status" value="1"/>
</dbReference>
<feature type="region of interest" description="Disordered" evidence="6">
    <location>
        <begin position="1109"/>
        <end position="1154"/>
    </location>
</feature>
<dbReference type="SMART" id="SM00105">
    <property type="entry name" value="ArfGap"/>
    <property type="match status" value="1"/>
</dbReference>
<feature type="region of interest" description="Disordered" evidence="6">
    <location>
        <begin position="265"/>
        <end position="295"/>
    </location>
</feature>
<dbReference type="InterPro" id="IPR038508">
    <property type="entry name" value="ArfGAP_dom_sf"/>
</dbReference>
<dbReference type="FunFam" id="1.10.220.150:FF:000017">
    <property type="entry name" value="ARF GTPase activator (Csx2), putative"/>
    <property type="match status" value="1"/>
</dbReference>
<dbReference type="Pfam" id="PF00169">
    <property type="entry name" value="PH"/>
    <property type="match status" value="1"/>
</dbReference>
<dbReference type="HOGENOM" id="CLU_002728_0_0_1"/>
<keyword evidence="3 5" id="KW-0862">Zinc</keyword>
<dbReference type="FunFam" id="2.30.29.30:FF:000252">
    <property type="entry name" value="ARF GTPase activator (Csx2)"/>
    <property type="match status" value="1"/>
</dbReference>
<feature type="domain" description="Arf-GAP" evidence="8">
    <location>
        <begin position="851"/>
        <end position="975"/>
    </location>
</feature>
<feature type="compositionally biased region" description="Low complexity" evidence="6">
    <location>
        <begin position="606"/>
        <end position="624"/>
    </location>
</feature>
<keyword evidence="1 5" id="KW-0479">Metal-binding</keyword>
<dbReference type="PhylomeDB" id="S7ZLY6"/>
<feature type="domain" description="PH" evidence="7">
    <location>
        <begin position="667"/>
        <end position="773"/>
    </location>
</feature>
<protein>
    <recommendedName>
        <fullName evidence="5">ADP-ribosylation factor GTPase-activating protein</fullName>
    </recommendedName>
</protein>
<feature type="region of interest" description="Disordered" evidence="6">
    <location>
        <begin position="580"/>
        <end position="624"/>
    </location>
</feature>
<evidence type="ECO:0000313" key="10">
    <source>
        <dbReference type="Proteomes" id="UP000019376"/>
    </source>
</evidence>
<dbReference type="GO" id="GO:0005768">
    <property type="term" value="C:endosome"/>
    <property type="evidence" value="ECO:0007669"/>
    <property type="project" value="TreeGrafter"/>
</dbReference>
<dbReference type="GO" id="GO:0008270">
    <property type="term" value="F:zinc ion binding"/>
    <property type="evidence" value="ECO:0007669"/>
    <property type="project" value="UniProtKB-KW"/>
</dbReference>
<keyword evidence="5" id="KW-0040">ANK repeat</keyword>
<evidence type="ECO:0000259" key="8">
    <source>
        <dbReference type="PROSITE" id="PS50115"/>
    </source>
</evidence>
<feature type="region of interest" description="Disordered" evidence="6">
    <location>
        <begin position="535"/>
        <end position="560"/>
    </location>
</feature>
<evidence type="ECO:0000256" key="6">
    <source>
        <dbReference type="SAM" id="MobiDB-lite"/>
    </source>
</evidence>
<dbReference type="PROSITE" id="PS50115">
    <property type="entry name" value="ARFGAP"/>
    <property type="match status" value="1"/>
</dbReference>
<evidence type="ECO:0000313" key="9">
    <source>
        <dbReference type="EMBL" id="EPS31319.1"/>
    </source>
</evidence>
<comment type="function">
    <text evidence="5">GTPase-activating protein for the ADP ribosylation factor family.</text>
</comment>
<dbReference type="PANTHER" id="PTHR23180">
    <property type="entry name" value="CENTAURIN/ARF"/>
    <property type="match status" value="1"/>
</dbReference>
<evidence type="ECO:0000259" key="7">
    <source>
        <dbReference type="PROSITE" id="PS50003"/>
    </source>
</evidence>
<dbReference type="GO" id="GO:0006891">
    <property type="term" value="P:intra-Golgi vesicle-mediated transport"/>
    <property type="evidence" value="ECO:0007669"/>
    <property type="project" value="TreeGrafter"/>
</dbReference>
<dbReference type="SUPFAM" id="SSF103657">
    <property type="entry name" value="BAR/IMD domain-like"/>
    <property type="match status" value="1"/>
</dbReference>
<dbReference type="InterPro" id="IPR004148">
    <property type="entry name" value="BAR_dom"/>
</dbReference>
<dbReference type="InterPro" id="IPR001164">
    <property type="entry name" value="ArfGAP_dom"/>
</dbReference>
<feature type="compositionally biased region" description="Pro residues" evidence="6">
    <location>
        <begin position="281"/>
        <end position="295"/>
    </location>
</feature>
<keyword evidence="5" id="KW-0677">Repeat</keyword>
<dbReference type="Pfam" id="PF01412">
    <property type="entry name" value="ArfGap"/>
    <property type="match status" value="1"/>
</dbReference>
<keyword evidence="5" id="KW-0343">GTPase activation</keyword>
<dbReference type="CDD" id="cd08204">
    <property type="entry name" value="ArfGap"/>
    <property type="match status" value="1"/>
</dbReference>
<organism evidence="9 10">
    <name type="scientific">Penicillium oxalicum (strain 114-2 / CGMCC 5302)</name>
    <name type="common">Penicillium decumbens</name>
    <dbReference type="NCBI Taxonomy" id="933388"/>
    <lineage>
        <taxon>Eukaryota</taxon>
        <taxon>Fungi</taxon>
        <taxon>Dikarya</taxon>
        <taxon>Ascomycota</taxon>
        <taxon>Pezizomycotina</taxon>
        <taxon>Eurotiomycetes</taxon>
        <taxon>Eurotiomycetidae</taxon>
        <taxon>Eurotiales</taxon>
        <taxon>Aspergillaceae</taxon>
        <taxon>Penicillium</taxon>
    </lineage>
</organism>
<dbReference type="SUPFAM" id="SSF57863">
    <property type="entry name" value="ArfGap/RecO-like zinc finger"/>
    <property type="match status" value="1"/>
</dbReference>
<dbReference type="AlphaFoldDB" id="S7ZLY6"/>
<keyword evidence="5" id="KW-0963">Cytoplasm</keyword>
<dbReference type="Gene3D" id="1.20.1270.60">
    <property type="entry name" value="Arfaptin homology (AH) domain/BAR domain"/>
    <property type="match status" value="1"/>
</dbReference>
<feature type="compositionally biased region" description="Basic and acidic residues" evidence="6">
    <location>
        <begin position="1140"/>
        <end position="1149"/>
    </location>
</feature>
<evidence type="ECO:0000256" key="5">
    <source>
        <dbReference type="RuleBase" id="RU369028"/>
    </source>
</evidence>
<dbReference type="GO" id="GO:0005802">
    <property type="term" value="C:trans-Golgi network"/>
    <property type="evidence" value="ECO:0007669"/>
    <property type="project" value="TreeGrafter"/>
</dbReference>
<dbReference type="Gene3D" id="2.30.29.30">
    <property type="entry name" value="Pleckstrin-homology domain (PH domain)/Phosphotyrosine-binding domain (PTB)"/>
    <property type="match status" value="1"/>
</dbReference>
<dbReference type="GO" id="GO:0005096">
    <property type="term" value="F:GTPase activator activity"/>
    <property type="evidence" value="ECO:0007669"/>
    <property type="project" value="UniProtKB-KW"/>
</dbReference>
<dbReference type="EMBL" id="KB644413">
    <property type="protein sequence ID" value="EPS31319.1"/>
    <property type="molecule type" value="Genomic_DNA"/>
</dbReference>
<dbReference type="InterPro" id="IPR045258">
    <property type="entry name" value="ACAP1/2/3-like"/>
</dbReference>
<dbReference type="SMART" id="SM00233">
    <property type="entry name" value="PH"/>
    <property type="match status" value="1"/>
</dbReference>
<dbReference type="CDD" id="cd07608">
    <property type="entry name" value="BAR_ArfGAP_fungi"/>
    <property type="match status" value="1"/>
</dbReference>
<keyword evidence="10" id="KW-1185">Reference proteome</keyword>
<name>S7ZLY6_PENO1</name>
<dbReference type="InterPro" id="IPR011993">
    <property type="entry name" value="PH-like_dom_sf"/>
</dbReference>
<dbReference type="PANTHER" id="PTHR23180:SF160">
    <property type="entry name" value="ADP-RIBOSYLATION FACTOR GTPASE-ACTIVATING PROTEIN EFFECTOR PROTEIN 1"/>
    <property type="match status" value="1"/>
</dbReference>
<evidence type="ECO:0000256" key="3">
    <source>
        <dbReference type="ARBA" id="ARBA00022833"/>
    </source>
</evidence>
<dbReference type="Pfam" id="PF16746">
    <property type="entry name" value="BAR_3"/>
    <property type="match status" value="1"/>
</dbReference>
<feature type="compositionally biased region" description="Basic and acidic residues" evidence="6">
    <location>
        <begin position="535"/>
        <end position="548"/>
    </location>
</feature>
<dbReference type="InterPro" id="IPR037278">
    <property type="entry name" value="ARFGAP/RecO"/>
</dbReference>